<name>A0A895XUZ3_9ACTN</name>
<proteinExistence type="predicted"/>
<dbReference type="Proteomes" id="UP000662939">
    <property type="component" value="Chromosome"/>
</dbReference>
<keyword evidence="2" id="KW-0812">Transmembrane</keyword>
<dbReference type="KEGG" id="nav:JQS30_00540"/>
<gene>
    <name evidence="3" type="ORF">JQS30_00540</name>
</gene>
<evidence type="ECO:0000256" key="1">
    <source>
        <dbReference type="SAM" id="MobiDB-lite"/>
    </source>
</evidence>
<dbReference type="AlphaFoldDB" id="A0A895XUZ3"/>
<accession>A0A895XUZ3</accession>
<feature type="transmembrane region" description="Helical" evidence="2">
    <location>
        <begin position="79"/>
        <end position="100"/>
    </location>
</feature>
<evidence type="ECO:0000313" key="4">
    <source>
        <dbReference type="Proteomes" id="UP000662939"/>
    </source>
</evidence>
<sequence>MSPNHSAGEASSSEPETSGEASAFPSALAWLQRYPDQPAPQPRRMRMTPIGVAGTMIWAVAAAVLTFFHEDLKAADVGWLLTCAQLGIVIGIIGTVVMVVHDRRGVRANGALREHPDDSE</sequence>
<dbReference type="RefSeq" id="WP_213171476.1">
    <property type="nucleotide sequence ID" value="NZ_CP070496.1"/>
</dbReference>
<keyword evidence="4" id="KW-1185">Reference proteome</keyword>
<evidence type="ECO:0000256" key="2">
    <source>
        <dbReference type="SAM" id="Phobius"/>
    </source>
</evidence>
<feature type="region of interest" description="Disordered" evidence="1">
    <location>
        <begin position="1"/>
        <end position="22"/>
    </location>
</feature>
<organism evidence="3 4">
    <name type="scientific">Natronoglycomyces albus</name>
    <dbReference type="NCBI Taxonomy" id="2811108"/>
    <lineage>
        <taxon>Bacteria</taxon>
        <taxon>Bacillati</taxon>
        <taxon>Actinomycetota</taxon>
        <taxon>Actinomycetes</taxon>
        <taxon>Glycomycetales</taxon>
        <taxon>Glycomycetaceae</taxon>
        <taxon>Natronoglycomyces</taxon>
    </lineage>
</organism>
<dbReference type="EMBL" id="CP070496">
    <property type="protein sequence ID" value="QSB05468.1"/>
    <property type="molecule type" value="Genomic_DNA"/>
</dbReference>
<reference evidence="3" key="1">
    <citation type="submission" date="2021-02" db="EMBL/GenBank/DDBJ databases">
        <title>Natronoglycomyces albus gen. nov., sp. nov, a haloalkaliphilic actinobacterium from a soda solonchak soil.</title>
        <authorList>
            <person name="Sorokin D.Y."/>
            <person name="Khijniak T.V."/>
            <person name="Zakharycheva A.P."/>
            <person name="Boueva O.V."/>
            <person name="Ariskina E.V."/>
            <person name="Hahnke R.L."/>
            <person name="Bunk B."/>
            <person name="Sproer C."/>
            <person name="Schumann P."/>
            <person name="Evtushenko L.I."/>
            <person name="Kublanov I.V."/>
        </authorList>
    </citation>
    <scope>NUCLEOTIDE SEQUENCE</scope>
    <source>
        <strain evidence="3">DSM 106290</strain>
    </source>
</reference>
<keyword evidence="2" id="KW-1133">Transmembrane helix</keyword>
<evidence type="ECO:0000313" key="3">
    <source>
        <dbReference type="EMBL" id="QSB05468.1"/>
    </source>
</evidence>
<keyword evidence="2" id="KW-0472">Membrane</keyword>
<dbReference type="Pfam" id="PF10745">
    <property type="entry name" value="DUF2530"/>
    <property type="match status" value="1"/>
</dbReference>
<feature type="compositionally biased region" description="Polar residues" evidence="1">
    <location>
        <begin position="1"/>
        <end position="20"/>
    </location>
</feature>
<dbReference type="InterPro" id="IPR019681">
    <property type="entry name" value="DUF2530"/>
</dbReference>
<feature type="transmembrane region" description="Helical" evidence="2">
    <location>
        <begin position="50"/>
        <end position="67"/>
    </location>
</feature>
<protein>
    <submittedName>
        <fullName evidence="3">DUF2530 domain-containing protein</fullName>
    </submittedName>
</protein>